<gene>
    <name evidence="7" type="ORF">ON753_25455</name>
</gene>
<dbReference type="Pfam" id="PF03706">
    <property type="entry name" value="LPG_synthase_TM"/>
    <property type="match status" value="1"/>
</dbReference>
<evidence type="ECO:0000313" key="7">
    <source>
        <dbReference type="EMBL" id="MCX2725665.1"/>
    </source>
</evidence>
<organism evidence="7 8">
    <name type="scientific">Roseibium salinum</name>
    <dbReference type="NCBI Taxonomy" id="1604349"/>
    <lineage>
        <taxon>Bacteria</taxon>
        <taxon>Pseudomonadati</taxon>
        <taxon>Pseudomonadota</taxon>
        <taxon>Alphaproteobacteria</taxon>
        <taxon>Hyphomicrobiales</taxon>
        <taxon>Stappiaceae</taxon>
        <taxon>Roseibium</taxon>
    </lineage>
</organism>
<keyword evidence="5 6" id="KW-0472">Membrane</keyword>
<feature type="transmembrane region" description="Helical" evidence="6">
    <location>
        <begin position="23"/>
        <end position="44"/>
    </location>
</feature>
<evidence type="ECO:0000313" key="8">
    <source>
        <dbReference type="Proteomes" id="UP001300261"/>
    </source>
</evidence>
<keyword evidence="8" id="KW-1185">Reference proteome</keyword>
<feature type="transmembrane region" description="Helical" evidence="6">
    <location>
        <begin position="160"/>
        <end position="184"/>
    </location>
</feature>
<dbReference type="EMBL" id="JAPEVI010000003">
    <property type="protein sequence ID" value="MCX2725665.1"/>
    <property type="molecule type" value="Genomic_DNA"/>
</dbReference>
<evidence type="ECO:0000256" key="4">
    <source>
        <dbReference type="ARBA" id="ARBA00022989"/>
    </source>
</evidence>
<evidence type="ECO:0000256" key="1">
    <source>
        <dbReference type="ARBA" id="ARBA00004651"/>
    </source>
</evidence>
<sequence length="298" mass="31457">MGINIWLVRLKAVLSPAVLNDPVWRRAILIIAALGFVAGIGLSMRAQPGLLSNLDWRPVLCLILIGIPVTVVLNTLEFRATARLIGRSFTFARAAETTIIGGVANMLPLPGGAIVRVAALRASGSSYKEGSLAIVLVAFIWIGVSFAYAGGWLLVLQDTAVLGVFFLLGGILLLALCVGLTIWFQRVWRQTAILVVIKIGLVLVDAMRLYFCFHALGPQVEFGQVSVLTVSGALGAAVSIVPAGLGIREAFAAVLGPAVGLTASSAYLATSLNRVFGLAMLSPIALFLAVRQKRASRV</sequence>
<keyword evidence="3 6" id="KW-0812">Transmembrane</keyword>
<dbReference type="RefSeq" id="WP_265966767.1">
    <property type="nucleotide sequence ID" value="NZ_JAPEVI010000003.1"/>
</dbReference>
<keyword evidence="4 6" id="KW-1133">Transmembrane helix</keyword>
<name>A0ABT3R974_9HYPH</name>
<feature type="transmembrane region" description="Helical" evidence="6">
    <location>
        <begin position="131"/>
        <end position="154"/>
    </location>
</feature>
<dbReference type="InterPro" id="IPR022791">
    <property type="entry name" value="L-PG_synthase/AglD"/>
</dbReference>
<feature type="transmembrane region" description="Helical" evidence="6">
    <location>
        <begin position="222"/>
        <end position="243"/>
    </location>
</feature>
<protein>
    <submittedName>
        <fullName evidence="7">Lysylphosphatidylglycerol synthase domain-containing protein</fullName>
    </submittedName>
</protein>
<comment type="caution">
    <text evidence="7">The sequence shown here is derived from an EMBL/GenBank/DDBJ whole genome shotgun (WGS) entry which is preliminary data.</text>
</comment>
<feature type="transmembrane region" description="Helical" evidence="6">
    <location>
        <begin position="56"/>
        <end position="78"/>
    </location>
</feature>
<evidence type="ECO:0000256" key="6">
    <source>
        <dbReference type="SAM" id="Phobius"/>
    </source>
</evidence>
<feature type="transmembrane region" description="Helical" evidence="6">
    <location>
        <begin position="98"/>
        <end position="119"/>
    </location>
</feature>
<reference evidence="7 8" key="1">
    <citation type="journal article" date="2016" name="Int. J. Syst. Evol. Microbiol.">
        <title>Labrenzia salina sp. nov., isolated from the rhizosphere of the halophyte Arthrocnemum macrostachyum.</title>
        <authorList>
            <person name="Camacho M."/>
            <person name="Redondo-Gomez S."/>
            <person name="Rodriguez-Llorente I."/>
            <person name="Rohde M."/>
            <person name="Sproer C."/>
            <person name="Schumann P."/>
            <person name="Klenk H.P."/>
            <person name="Montero-Calasanz M.D.C."/>
        </authorList>
    </citation>
    <scope>NUCLEOTIDE SEQUENCE [LARGE SCALE GENOMIC DNA]</scope>
    <source>
        <strain evidence="7 8">DSM 29163</strain>
    </source>
</reference>
<evidence type="ECO:0000256" key="3">
    <source>
        <dbReference type="ARBA" id="ARBA00022692"/>
    </source>
</evidence>
<dbReference type="Proteomes" id="UP001300261">
    <property type="component" value="Unassembled WGS sequence"/>
</dbReference>
<keyword evidence="2" id="KW-1003">Cell membrane</keyword>
<proteinExistence type="predicted"/>
<feature type="transmembrane region" description="Helical" evidence="6">
    <location>
        <begin position="191"/>
        <end position="216"/>
    </location>
</feature>
<feature type="transmembrane region" description="Helical" evidence="6">
    <location>
        <begin position="275"/>
        <end position="291"/>
    </location>
</feature>
<comment type="subcellular location">
    <subcellularLocation>
        <location evidence="1">Cell membrane</location>
        <topology evidence="1">Multi-pass membrane protein</topology>
    </subcellularLocation>
</comment>
<accession>A0ABT3R974</accession>
<evidence type="ECO:0000256" key="2">
    <source>
        <dbReference type="ARBA" id="ARBA00022475"/>
    </source>
</evidence>
<evidence type="ECO:0000256" key="5">
    <source>
        <dbReference type="ARBA" id="ARBA00023136"/>
    </source>
</evidence>